<feature type="transmembrane region" description="Helical" evidence="2">
    <location>
        <begin position="78"/>
        <end position="96"/>
    </location>
</feature>
<organism evidence="4 5">
    <name type="scientific">Poriferisphaera corsica</name>
    <dbReference type="NCBI Taxonomy" id="2528020"/>
    <lineage>
        <taxon>Bacteria</taxon>
        <taxon>Pseudomonadati</taxon>
        <taxon>Planctomycetota</taxon>
        <taxon>Phycisphaerae</taxon>
        <taxon>Phycisphaerales</taxon>
        <taxon>Phycisphaeraceae</taxon>
        <taxon>Poriferisphaera</taxon>
    </lineage>
</organism>
<keyword evidence="2" id="KW-1133">Transmembrane helix</keyword>
<proteinExistence type="predicted"/>
<gene>
    <name evidence="4" type="ORF">KS4_12960</name>
</gene>
<dbReference type="KEGG" id="pcor:KS4_12960"/>
<evidence type="ECO:0000313" key="5">
    <source>
        <dbReference type="Proteomes" id="UP000317369"/>
    </source>
</evidence>
<evidence type="ECO:0000256" key="2">
    <source>
        <dbReference type="SAM" id="Phobius"/>
    </source>
</evidence>
<dbReference type="EMBL" id="CP036425">
    <property type="protein sequence ID" value="QDU33251.1"/>
    <property type="molecule type" value="Genomic_DNA"/>
</dbReference>
<feature type="chain" id="PRO_5021811673" evidence="3">
    <location>
        <begin position="28"/>
        <end position="226"/>
    </location>
</feature>
<dbReference type="Proteomes" id="UP000317369">
    <property type="component" value="Chromosome"/>
</dbReference>
<dbReference type="AlphaFoldDB" id="A0A517YSQ9"/>
<keyword evidence="2" id="KW-0812">Transmembrane</keyword>
<keyword evidence="5" id="KW-1185">Reference proteome</keyword>
<reference evidence="4 5" key="1">
    <citation type="submission" date="2019-02" db="EMBL/GenBank/DDBJ databases">
        <title>Deep-cultivation of Planctomycetes and their phenomic and genomic characterization uncovers novel biology.</title>
        <authorList>
            <person name="Wiegand S."/>
            <person name="Jogler M."/>
            <person name="Boedeker C."/>
            <person name="Pinto D."/>
            <person name="Vollmers J."/>
            <person name="Rivas-Marin E."/>
            <person name="Kohn T."/>
            <person name="Peeters S.H."/>
            <person name="Heuer A."/>
            <person name="Rast P."/>
            <person name="Oberbeckmann S."/>
            <person name="Bunk B."/>
            <person name="Jeske O."/>
            <person name="Meyerdierks A."/>
            <person name="Storesund J.E."/>
            <person name="Kallscheuer N."/>
            <person name="Luecker S."/>
            <person name="Lage O.M."/>
            <person name="Pohl T."/>
            <person name="Merkel B.J."/>
            <person name="Hornburger P."/>
            <person name="Mueller R.-W."/>
            <person name="Bruemmer F."/>
            <person name="Labrenz M."/>
            <person name="Spormann A.M."/>
            <person name="Op den Camp H."/>
            <person name="Overmann J."/>
            <person name="Amann R."/>
            <person name="Jetten M.S.M."/>
            <person name="Mascher T."/>
            <person name="Medema M.H."/>
            <person name="Devos D.P."/>
            <person name="Kaster A.-K."/>
            <person name="Ovreas L."/>
            <person name="Rohde M."/>
            <person name="Galperin M.Y."/>
            <person name="Jogler C."/>
        </authorList>
    </citation>
    <scope>NUCLEOTIDE SEQUENCE [LARGE SCALE GENOMIC DNA]</scope>
    <source>
        <strain evidence="4 5">KS4</strain>
    </source>
</reference>
<evidence type="ECO:0000256" key="3">
    <source>
        <dbReference type="SAM" id="SignalP"/>
    </source>
</evidence>
<accession>A0A517YSQ9</accession>
<protein>
    <submittedName>
        <fullName evidence="4">TrbC/VIRB2 family protein</fullName>
    </submittedName>
</protein>
<dbReference type="InterPro" id="IPR007039">
    <property type="entry name" value="TrbC/VirB2"/>
</dbReference>
<keyword evidence="3" id="KW-0732">Signal</keyword>
<dbReference type="OrthoDB" id="9814329at2"/>
<evidence type="ECO:0000256" key="1">
    <source>
        <dbReference type="SAM" id="MobiDB-lite"/>
    </source>
</evidence>
<feature type="compositionally biased region" description="Basic and acidic residues" evidence="1">
    <location>
        <begin position="217"/>
        <end position="226"/>
    </location>
</feature>
<feature type="region of interest" description="Disordered" evidence="1">
    <location>
        <begin position="167"/>
        <end position="226"/>
    </location>
</feature>
<feature type="signal peptide" evidence="3">
    <location>
        <begin position="1"/>
        <end position="27"/>
    </location>
</feature>
<sequence precursor="true">MSPRLKKVICACGVLGLMLVLCSPALAGTSTGMPWEDKMEAIQNFFTGPFAKVAGVIAIVVLGVSFAMAEGAGGTRRLIGVFFGLALAFSAVSWGLDFLGFKDSGLAEEYQGPAVEMRIDADEQGQAATDDQVVDVDQAGEIGQPEVAGQTDQLGQVEEPVVDESIVDEPVADELQVQESDAQDVPQQDHGVRYEEDDGGGTRLEVNRPTPAYMDQILHRSDASQE</sequence>
<dbReference type="Pfam" id="PF04956">
    <property type="entry name" value="TrbC"/>
    <property type="match status" value="1"/>
</dbReference>
<dbReference type="RefSeq" id="WP_145076072.1">
    <property type="nucleotide sequence ID" value="NZ_CP036425.1"/>
</dbReference>
<feature type="transmembrane region" description="Helical" evidence="2">
    <location>
        <begin position="51"/>
        <end position="69"/>
    </location>
</feature>
<keyword evidence="2" id="KW-0472">Membrane</keyword>
<name>A0A517YSQ9_9BACT</name>
<evidence type="ECO:0000313" key="4">
    <source>
        <dbReference type="EMBL" id="QDU33251.1"/>
    </source>
</evidence>